<dbReference type="Proteomes" id="UP000198284">
    <property type="component" value="Unassembled WGS sequence"/>
</dbReference>
<keyword evidence="3" id="KW-1185">Reference proteome</keyword>
<reference evidence="2 3" key="1">
    <citation type="submission" date="2017-06" db="EMBL/GenBank/DDBJ databases">
        <authorList>
            <person name="Kim H.J."/>
            <person name="Triplett B.A."/>
        </authorList>
    </citation>
    <scope>NUCLEOTIDE SEQUENCE [LARGE SCALE GENOMIC DNA]</scope>
    <source>
        <strain evidence="2 3">U15</strain>
    </source>
</reference>
<feature type="compositionally biased region" description="Low complexity" evidence="1">
    <location>
        <begin position="76"/>
        <end position="85"/>
    </location>
</feature>
<dbReference type="RefSeq" id="WP_089398706.1">
    <property type="nucleotide sequence ID" value="NZ_FZOT01000003.1"/>
</dbReference>
<evidence type="ECO:0000313" key="3">
    <source>
        <dbReference type="Proteomes" id="UP000198284"/>
    </source>
</evidence>
<accession>A0A239F778</accession>
<protein>
    <submittedName>
        <fullName evidence="2">Uncharacterized protein</fullName>
    </submittedName>
</protein>
<dbReference type="OrthoDB" id="8776642at2"/>
<gene>
    <name evidence="2" type="ORF">SAMN06265795_103213</name>
</gene>
<name>A0A239F778_9BURK</name>
<evidence type="ECO:0000313" key="2">
    <source>
        <dbReference type="EMBL" id="SNS52611.1"/>
    </source>
</evidence>
<feature type="region of interest" description="Disordered" evidence="1">
    <location>
        <begin position="47"/>
        <end position="89"/>
    </location>
</feature>
<dbReference type="AlphaFoldDB" id="A0A239F778"/>
<sequence>MSNIEQAKESIKAEIAYAMQGLSFYQNRIAALEKALENLNVVPDADVDQQVPRGRGRKAKSDAAKPAAGGKRGRRAAGAEAEGGALPSTGGTFWIDLIGSEPKTAPEILDAAVAKMGASLSKELRKKLAQRMVTAIHGMVKSGQVSDSGKGRERRFYKA</sequence>
<proteinExistence type="predicted"/>
<dbReference type="EMBL" id="FZOT01000003">
    <property type="protein sequence ID" value="SNS52611.1"/>
    <property type="molecule type" value="Genomic_DNA"/>
</dbReference>
<evidence type="ECO:0000256" key="1">
    <source>
        <dbReference type="SAM" id="MobiDB-lite"/>
    </source>
</evidence>
<organism evidence="2 3">
    <name type="scientific">Noviherbaspirillum humi</name>
    <dbReference type="NCBI Taxonomy" id="1688639"/>
    <lineage>
        <taxon>Bacteria</taxon>
        <taxon>Pseudomonadati</taxon>
        <taxon>Pseudomonadota</taxon>
        <taxon>Betaproteobacteria</taxon>
        <taxon>Burkholderiales</taxon>
        <taxon>Oxalobacteraceae</taxon>
        <taxon>Noviherbaspirillum</taxon>
    </lineage>
</organism>